<dbReference type="AlphaFoldDB" id="A0A9P0HDM7"/>
<name>A0A9P0HDM7_NEZVI</name>
<dbReference type="Pfam" id="PF01079">
    <property type="entry name" value="Hint"/>
    <property type="match status" value="1"/>
</dbReference>
<dbReference type="PRINTS" id="PR00632">
    <property type="entry name" value="SONICHHOG"/>
</dbReference>
<feature type="domain" description="Hint" evidence="4">
    <location>
        <begin position="262"/>
        <end position="306"/>
    </location>
</feature>
<dbReference type="GO" id="GO:0010468">
    <property type="term" value="P:regulation of gene expression"/>
    <property type="evidence" value="ECO:0007669"/>
    <property type="project" value="TreeGrafter"/>
</dbReference>
<evidence type="ECO:0000256" key="3">
    <source>
        <dbReference type="SAM" id="SignalP"/>
    </source>
</evidence>
<dbReference type="GO" id="GO:0005509">
    <property type="term" value="F:calcium ion binding"/>
    <property type="evidence" value="ECO:0007669"/>
    <property type="project" value="TreeGrafter"/>
</dbReference>
<dbReference type="OrthoDB" id="5212at2759"/>
<dbReference type="InterPro" id="IPR050387">
    <property type="entry name" value="Hedgehog_Signaling"/>
</dbReference>
<dbReference type="InterPro" id="IPR036844">
    <property type="entry name" value="Hint_dom_sf"/>
</dbReference>
<dbReference type="InterPro" id="IPR003586">
    <property type="entry name" value="Hint_dom_C"/>
</dbReference>
<dbReference type="PANTHER" id="PTHR11889:SF31">
    <property type="entry name" value="PROTEIN HEDGEHOG"/>
    <property type="match status" value="1"/>
</dbReference>
<accession>A0A9P0HDM7</accession>
<evidence type="ECO:0000256" key="1">
    <source>
        <dbReference type="ARBA" id="ARBA00022473"/>
    </source>
</evidence>
<dbReference type="InterPro" id="IPR001767">
    <property type="entry name" value="Hedgehog_Hint"/>
</dbReference>
<dbReference type="SMART" id="SM00305">
    <property type="entry name" value="HintC"/>
    <property type="match status" value="1"/>
</dbReference>
<dbReference type="InterPro" id="IPR001657">
    <property type="entry name" value="Hedgehog"/>
</dbReference>
<dbReference type="Gene3D" id="2.170.16.10">
    <property type="entry name" value="Hedgehog/Intein (Hint) domain"/>
    <property type="match status" value="1"/>
</dbReference>
<evidence type="ECO:0000259" key="4">
    <source>
        <dbReference type="SMART" id="SM00305"/>
    </source>
</evidence>
<dbReference type="InterPro" id="IPR003587">
    <property type="entry name" value="Hint_dom_N"/>
</dbReference>
<dbReference type="Proteomes" id="UP001152798">
    <property type="component" value="Chromosome 4"/>
</dbReference>
<dbReference type="GO" id="GO:0005113">
    <property type="term" value="F:patched binding"/>
    <property type="evidence" value="ECO:0007669"/>
    <property type="project" value="TreeGrafter"/>
</dbReference>
<protein>
    <submittedName>
        <fullName evidence="6">Uncharacterized protein</fullName>
    </submittedName>
</protein>
<gene>
    <name evidence="6" type="ORF">NEZAVI_LOCUS9277</name>
</gene>
<evidence type="ECO:0000313" key="7">
    <source>
        <dbReference type="Proteomes" id="UP001152798"/>
    </source>
</evidence>
<feature type="signal peptide" evidence="3">
    <location>
        <begin position="1"/>
        <end position="25"/>
    </location>
</feature>
<dbReference type="PANTHER" id="PTHR11889">
    <property type="entry name" value="HEDGEHOG"/>
    <property type="match status" value="1"/>
</dbReference>
<dbReference type="SUPFAM" id="SSF51294">
    <property type="entry name" value="Hedgehog/intein (Hint) domain"/>
    <property type="match status" value="1"/>
</dbReference>
<evidence type="ECO:0000313" key="6">
    <source>
        <dbReference type="EMBL" id="CAH1399934.1"/>
    </source>
</evidence>
<dbReference type="EMBL" id="OV725080">
    <property type="protein sequence ID" value="CAH1399934.1"/>
    <property type="molecule type" value="Genomic_DNA"/>
</dbReference>
<keyword evidence="1" id="KW-0217">Developmental protein</keyword>
<dbReference type="GO" id="GO:0001708">
    <property type="term" value="P:cell fate specification"/>
    <property type="evidence" value="ECO:0007669"/>
    <property type="project" value="TreeGrafter"/>
</dbReference>
<dbReference type="FunFam" id="2.170.16.10:FF:000001">
    <property type="entry name" value="Indian hedgehog"/>
    <property type="match status" value="1"/>
</dbReference>
<feature type="domain" description="Hint" evidence="5">
    <location>
        <begin position="160"/>
        <end position="260"/>
    </location>
</feature>
<dbReference type="GO" id="GO:0007267">
    <property type="term" value="P:cell-cell signaling"/>
    <property type="evidence" value="ECO:0007669"/>
    <property type="project" value="InterPro"/>
</dbReference>
<dbReference type="GO" id="GO:0016540">
    <property type="term" value="P:protein autoprocessing"/>
    <property type="evidence" value="ECO:0007669"/>
    <property type="project" value="InterPro"/>
</dbReference>
<keyword evidence="2 3" id="KW-0732">Signal</keyword>
<reference evidence="6" key="1">
    <citation type="submission" date="2022-01" db="EMBL/GenBank/DDBJ databases">
        <authorList>
            <person name="King R."/>
        </authorList>
    </citation>
    <scope>NUCLEOTIDE SEQUENCE</scope>
</reference>
<proteinExistence type="predicted"/>
<organism evidence="6 7">
    <name type="scientific">Nezara viridula</name>
    <name type="common">Southern green stink bug</name>
    <name type="synonym">Cimex viridulus</name>
    <dbReference type="NCBI Taxonomy" id="85310"/>
    <lineage>
        <taxon>Eukaryota</taxon>
        <taxon>Metazoa</taxon>
        <taxon>Ecdysozoa</taxon>
        <taxon>Arthropoda</taxon>
        <taxon>Hexapoda</taxon>
        <taxon>Insecta</taxon>
        <taxon>Pterygota</taxon>
        <taxon>Neoptera</taxon>
        <taxon>Paraneoptera</taxon>
        <taxon>Hemiptera</taxon>
        <taxon>Heteroptera</taxon>
        <taxon>Panheteroptera</taxon>
        <taxon>Pentatomomorpha</taxon>
        <taxon>Pentatomoidea</taxon>
        <taxon>Pentatomidae</taxon>
        <taxon>Pentatominae</taxon>
        <taxon>Nezara</taxon>
    </lineage>
</organism>
<dbReference type="GO" id="GO:0005615">
    <property type="term" value="C:extracellular space"/>
    <property type="evidence" value="ECO:0007669"/>
    <property type="project" value="TreeGrafter"/>
</dbReference>
<evidence type="ECO:0000256" key="2">
    <source>
        <dbReference type="ARBA" id="ARBA00022729"/>
    </source>
</evidence>
<dbReference type="GO" id="GO:0007224">
    <property type="term" value="P:smoothened signaling pathway"/>
    <property type="evidence" value="ECO:0007669"/>
    <property type="project" value="TreeGrafter"/>
</dbReference>
<dbReference type="SMART" id="SM00306">
    <property type="entry name" value="HintN"/>
    <property type="match status" value="1"/>
</dbReference>
<evidence type="ECO:0000259" key="5">
    <source>
        <dbReference type="SMART" id="SM00306"/>
    </source>
</evidence>
<dbReference type="CDD" id="cd00081">
    <property type="entry name" value="Hint"/>
    <property type="match status" value="1"/>
</dbReference>
<feature type="chain" id="PRO_5040474686" evidence="3">
    <location>
        <begin position="26"/>
        <end position="380"/>
    </location>
</feature>
<sequence length="380" mass="42090">MPFPALLIHSTGVILLTGWKAEVLGDNEPREDQIKGGIPQGELITALSFSGPTSHTSHSRLPMPPQSHCLQHLNPNNDGFTFTIKTRLHKCFGATSKEIYYKKGPSFTIDSVVEAGLASLVGKKTMAELEDTGCRRYPFYPPMEGGIEQFKESSQAAKNGGCFTGNSTVEVAGRGKKKLSELKVGDKVASYDNGKIVYSEVIMFLDRNPESKRQFLNINTPSTNLRVTPQHLLIRVKDNNTLENVFAARIKLGDILLVSSEKGELHQETVIKSELVLDTGVYAPLTKTGTVIVDRVVASCYAVIESQTIAHFAFAPVRLYVNAKEAISRFYSLVTFRHSTVHAKETAVKGIPWYPFVLYKFSSYFAPKFLMYDTSDVNKV</sequence>
<keyword evidence="7" id="KW-1185">Reference proteome</keyword>